<dbReference type="CDD" id="cd06446">
    <property type="entry name" value="Trp-synth_B"/>
    <property type="match status" value="1"/>
</dbReference>
<dbReference type="PIRSF" id="PIRSF001413">
    <property type="entry name" value="Trp_syn_beta"/>
    <property type="match status" value="1"/>
</dbReference>
<evidence type="ECO:0000256" key="1">
    <source>
        <dbReference type="ARBA" id="ARBA00001933"/>
    </source>
</evidence>
<comment type="similarity">
    <text evidence="4 12">Belongs to the TrpB family.</text>
</comment>
<evidence type="ECO:0000256" key="2">
    <source>
        <dbReference type="ARBA" id="ARBA00002786"/>
    </source>
</evidence>
<feature type="modified residue" description="N6-(pyridoxal phosphate)lysine" evidence="12">
    <location>
        <position position="112"/>
    </location>
</feature>
<evidence type="ECO:0000256" key="5">
    <source>
        <dbReference type="ARBA" id="ARBA00011270"/>
    </source>
</evidence>
<evidence type="ECO:0000256" key="8">
    <source>
        <dbReference type="ARBA" id="ARBA00022898"/>
    </source>
</evidence>
<keyword evidence="6 12" id="KW-0028">Amino-acid biosynthesis</keyword>
<dbReference type="Pfam" id="PF00291">
    <property type="entry name" value="PALP"/>
    <property type="match status" value="1"/>
</dbReference>
<evidence type="ECO:0000256" key="12">
    <source>
        <dbReference type="HAMAP-Rule" id="MF_00133"/>
    </source>
</evidence>
<evidence type="ECO:0000256" key="7">
    <source>
        <dbReference type="ARBA" id="ARBA00022822"/>
    </source>
</evidence>
<dbReference type="PANTHER" id="PTHR48077">
    <property type="entry name" value="TRYPTOPHAN SYNTHASE-RELATED"/>
    <property type="match status" value="1"/>
</dbReference>
<comment type="pathway">
    <text evidence="3 12">Amino-acid biosynthesis; L-tryptophan biosynthesis; L-tryptophan from chorismate: step 5/5.</text>
</comment>
<evidence type="ECO:0000256" key="4">
    <source>
        <dbReference type="ARBA" id="ARBA00009982"/>
    </source>
</evidence>
<proteinExistence type="inferred from homology"/>
<dbReference type="EC" id="4.2.1.20" evidence="12"/>
<dbReference type="Gene3D" id="3.40.50.1100">
    <property type="match status" value="2"/>
</dbReference>
<dbReference type="HAMAP" id="MF_00133">
    <property type="entry name" value="Trp_synth_beta"/>
    <property type="match status" value="1"/>
</dbReference>
<evidence type="ECO:0000256" key="6">
    <source>
        <dbReference type="ARBA" id="ARBA00022605"/>
    </source>
</evidence>
<accession>A0A7C4JQM9</accession>
<keyword evidence="8 12" id="KW-0663">Pyridoxal phosphate</keyword>
<keyword evidence="10 12" id="KW-0456">Lyase</keyword>
<dbReference type="GO" id="GO:0004834">
    <property type="term" value="F:tryptophan synthase activity"/>
    <property type="evidence" value="ECO:0007669"/>
    <property type="project" value="UniProtKB-UniRule"/>
</dbReference>
<dbReference type="PROSITE" id="PS00168">
    <property type="entry name" value="TRP_SYNTHASE_BETA"/>
    <property type="match status" value="1"/>
</dbReference>
<evidence type="ECO:0000313" key="14">
    <source>
        <dbReference type="EMBL" id="HGQ84910.1"/>
    </source>
</evidence>
<sequence>MEEKKILLSEREMPTEWYNVLSDLPEQLPPPINPATGKPIKPEDLLPVFPMSLIKQEISQDRWIPIPDEVLEVYKLWRPTPLVRAYGLEKYLNTPARIYYKNESVSPTGSHKPNTAVAQAYFNKIEGVKRLTTETGAGQWGSALAFACNIFGLKCRVYMVKVSYYQKPFRKSLMQVWGAEVYPSPTNLTNAGKKILAEDPDSPGSLGIAISEAIEDAVTNEDTKYSLGSVLNHVLLHQTIIGLETKKQLELIGEKPDVLIGCVGGGSNFGGFILPFVPEKLKGKKEIKFLAVEPTACPTLTKGLYLYDFGDTVGLTPLLKMYTLGHNFVPPKIHAGGLRYHGDAPIICYLVYKKLVEAVAYTQKAVFEAAIIFAKTEGILPAPETAHAIKAVIDEAIRCKETKEEKCIVFNFSGHGHFDINAYDQYLENKLEDIDYAEEMIKKTLEEIKRLPGNV</sequence>
<evidence type="ECO:0000256" key="3">
    <source>
        <dbReference type="ARBA" id="ARBA00004733"/>
    </source>
</evidence>
<dbReference type="NCBIfam" id="TIGR01415">
    <property type="entry name" value="trpB_rel"/>
    <property type="match status" value="1"/>
</dbReference>
<dbReference type="AlphaFoldDB" id="A0A7C4JQM9"/>
<protein>
    <recommendedName>
        <fullName evidence="12">Tryptophan synthase beta chain</fullName>
        <ecNumber evidence="12">4.2.1.20</ecNumber>
    </recommendedName>
</protein>
<reference evidence="14" key="1">
    <citation type="journal article" date="2020" name="mSystems">
        <title>Genome- and Community-Level Interaction Insights into Carbon Utilization and Element Cycling Functions of Hydrothermarchaeota in Hydrothermal Sediment.</title>
        <authorList>
            <person name="Zhou Z."/>
            <person name="Liu Y."/>
            <person name="Xu W."/>
            <person name="Pan J."/>
            <person name="Luo Z.H."/>
            <person name="Li M."/>
        </authorList>
    </citation>
    <scope>NUCLEOTIDE SEQUENCE [LARGE SCALE GENOMIC DNA]</scope>
    <source>
        <strain evidence="14">SpSt-6</strain>
    </source>
</reference>
<dbReference type="InterPro" id="IPR006316">
    <property type="entry name" value="Trp_synth_b-like"/>
</dbReference>
<dbReference type="UniPathway" id="UPA00035">
    <property type="reaction ID" value="UER00044"/>
</dbReference>
<evidence type="ECO:0000259" key="13">
    <source>
        <dbReference type="Pfam" id="PF00291"/>
    </source>
</evidence>
<evidence type="ECO:0000256" key="11">
    <source>
        <dbReference type="ARBA" id="ARBA00049047"/>
    </source>
</evidence>
<keyword evidence="7 12" id="KW-0822">Tryptophan biosynthesis</keyword>
<evidence type="ECO:0000256" key="9">
    <source>
        <dbReference type="ARBA" id="ARBA00023141"/>
    </source>
</evidence>
<dbReference type="InterPro" id="IPR006654">
    <property type="entry name" value="Trp_synth_beta"/>
</dbReference>
<dbReference type="GO" id="GO:0030170">
    <property type="term" value="F:pyridoxal phosphate binding"/>
    <property type="evidence" value="ECO:0007669"/>
    <property type="project" value="InterPro"/>
</dbReference>
<organism evidence="14">
    <name type="scientific">Thermodesulfobacterium geofontis</name>
    <dbReference type="NCBI Taxonomy" id="1295609"/>
    <lineage>
        <taxon>Bacteria</taxon>
        <taxon>Pseudomonadati</taxon>
        <taxon>Thermodesulfobacteriota</taxon>
        <taxon>Thermodesulfobacteria</taxon>
        <taxon>Thermodesulfobacteriales</taxon>
        <taxon>Thermodesulfobacteriaceae</taxon>
        <taxon>Thermodesulfobacterium</taxon>
    </lineage>
</organism>
<dbReference type="EMBL" id="DSZN01000008">
    <property type="protein sequence ID" value="HGQ84910.1"/>
    <property type="molecule type" value="Genomic_DNA"/>
</dbReference>
<dbReference type="InterPro" id="IPR006653">
    <property type="entry name" value="Trp_synth_b_CS"/>
</dbReference>
<dbReference type="PANTHER" id="PTHR48077:SF6">
    <property type="entry name" value="TRYPTOPHAN SYNTHASE"/>
    <property type="match status" value="1"/>
</dbReference>
<name>A0A7C4JQM9_9BACT</name>
<dbReference type="InterPro" id="IPR023026">
    <property type="entry name" value="Trp_synth_beta/beta-like"/>
</dbReference>
<dbReference type="GO" id="GO:0005737">
    <property type="term" value="C:cytoplasm"/>
    <property type="evidence" value="ECO:0007669"/>
    <property type="project" value="TreeGrafter"/>
</dbReference>
<dbReference type="SUPFAM" id="SSF53686">
    <property type="entry name" value="Tryptophan synthase beta subunit-like PLP-dependent enzymes"/>
    <property type="match status" value="1"/>
</dbReference>
<dbReference type="PIRSF" id="PIRSF500824">
    <property type="entry name" value="TrpB_prok"/>
    <property type="match status" value="1"/>
</dbReference>
<comment type="cofactor">
    <cofactor evidence="1 12">
        <name>pyridoxal 5'-phosphate</name>
        <dbReference type="ChEBI" id="CHEBI:597326"/>
    </cofactor>
</comment>
<dbReference type="InterPro" id="IPR036052">
    <property type="entry name" value="TrpB-like_PALP_sf"/>
</dbReference>
<dbReference type="GO" id="GO:0052684">
    <property type="term" value="F:L-serine hydro-lyase (adding indole, L-tryptophan-forming) activity"/>
    <property type="evidence" value="ECO:0007669"/>
    <property type="project" value="TreeGrafter"/>
</dbReference>
<evidence type="ECO:0000256" key="10">
    <source>
        <dbReference type="ARBA" id="ARBA00023239"/>
    </source>
</evidence>
<comment type="caution">
    <text evidence="14">The sequence shown here is derived from an EMBL/GenBank/DDBJ whole genome shotgun (WGS) entry which is preliminary data.</text>
</comment>
<feature type="domain" description="Tryptophan synthase beta chain-like PALP" evidence="13">
    <location>
        <begin position="76"/>
        <end position="414"/>
    </location>
</feature>
<dbReference type="NCBIfam" id="NF009057">
    <property type="entry name" value="PRK12391.1"/>
    <property type="match status" value="1"/>
</dbReference>
<comment type="function">
    <text evidence="2 12">The beta subunit is responsible for the synthesis of L-tryptophan from indole and L-serine.</text>
</comment>
<gene>
    <name evidence="12" type="primary">trpB</name>
    <name evidence="14" type="ORF">ENT66_00470</name>
</gene>
<comment type="catalytic activity">
    <reaction evidence="11 12">
        <text>(1S,2R)-1-C-(indol-3-yl)glycerol 3-phosphate + L-serine = D-glyceraldehyde 3-phosphate + L-tryptophan + H2O</text>
        <dbReference type="Rhea" id="RHEA:10532"/>
        <dbReference type="ChEBI" id="CHEBI:15377"/>
        <dbReference type="ChEBI" id="CHEBI:33384"/>
        <dbReference type="ChEBI" id="CHEBI:57912"/>
        <dbReference type="ChEBI" id="CHEBI:58866"/>
        <dbReference type="ChEBI" id="CHEBI:59776"/>
        <dbReference type="EC" id="4.2.1.20"/>
    </reaction>
</comment>
<keyword evidence="9 12" id="KW-0057">Aromatic amino acid biosynthesis</keyword>
<dbReference type="InterPro" id="IPR001926">
    <property type="entry name" value="TrpB-like_PALP"/>
</dbReference>
<comment type="subunit">
    <text evidence="5 12">Tetramer of two alpha and two beta chains.</text>
</comment>